<sequence>NVELVGENELQYGEIGRLVVVPAEAPIRTHAGRLGQCACCGQMNEPRLNCSERPDLHAGWLQWTDPRTGAHQFRPPGFLLALVIGTATFGWFVSITIGPNLRVAGIRSCSRPVGEVDSLRVAGILSALVSGIGGKDIRRETESDAKLIKDILSNILKELNITPSKDFQNFPGIEDHYEKMIALLDLESEEVRIVGIWGPSGIGKTTIARDLFSRLSRHFQSSVFIDRRIVSESKEGYIKCNPIDYNMKLHLQEKFLSKLLDEEGMKVNHLGAVKGKLKHRKVLIIIDDLDDQMVLDALAGGHEWFGPGSRIIAITKDKHILSSHRIEHIYEVDFPSEKVALQIFCQSAFNQNSPPDGFMELASEVAERAGGLPLGLNVLGASMRDRKHKYWVDTLPTLRKGLDKSIEKTLRFTYEELEREDDKALFRHIACLFNGDEVNYIELMLSELNASKSLEHLVDKSLIRKIPSDNNTNSVEMHCLVQEMGKEMVRAQSKTPGEREFLMDSKDVCNVLKDGTGTQEVLGISLDLDDIDEAQIHEKAFTRMSSLHFLKFYKKSLEGKKEVIWGKLPKTLYFPEELKLLTWPGYPMACMPSNFCPKNLVELRMPNSKLKSLWEGVKPLTFLKDIDLSESKNLKKIPDLSTATNLETLNLRGCSSLVKLPSSIGNLSSLKDLNMAGCTKLESLPKGINLKSLIRFNLSGCFKLRNYHGISDKTSVLHLNKTAIKTFSSFGLENVVELHLEQITSKGLWKGVQPLPSLKKIVLTGSVNLKEIPDLSKATRLETLKLNGCSSLAELTLSSIQNLNNLTSLEMVGCSSLKTLPTGINLESLYSLDLNGCSQLTIFPEISTNISTLNLNQTAIKEIPTSIKNLLNLEYMEMRRCKNLKILPTGIDLISLYHLDLNGCSRLSSFPDFSRNIAILYLNQTGIREVPPWIIDFSNLETLEMWECRELYHISPEIFKLPNLLEVFFSECKKLTEVRWPENTEDNNNTFTNLSLVSFIDCFSSNQEAFIQQSASEYMIFPGEVPPYFTHQSTGSSLNIPLHHFSLFKRTFLDFKACAVVDSDLVVDPTVKDKLCFIDIEVECKFRDKHGNYFGPAKPKCVSLHLKYNHQIIFDCRFPLDQACDQVMITFKLPSSRLKLKEKLKGCGVRLLDCPPVLPSQTEADESIADNDGSSENYLVEHKCKDNSDDEGYVMRGSSPVFSPQA</sequence>
<evidence type="ECO:0000259" key="10">
    <source>
        <dbReference type="Pfam" id="PF20160"/>
    </source>
</evidence>
<evidence type="ECO:0000313" key="13">
    <source>
        <dbReference type="Proteomes" id="UP000712281"/>
    </source>
</evidence>
<proteinExistence type="predicted"/>
<dbReference type="InterPro" id="IPR045344">
    <property type="entry name" value="C-JID"/>
</dbReference>
<feature type="region of interest" description="Disordered" evidence="7">
    <location>
        <begin position="1187"/>
        <end position="1206"/>
    </location>
</feature>
<dbReference type="SUPFAM" id="SSF52047">
    <property type="entry name" value="RNI-like"/>
    <property type="match status" value="1"/>
</dbReference>
<dbReference type="PANTHER" id="PTHR11017">
    <property type="entry name" value="LEUCINE-RICH REPEAT-CONTAINING PROTEIN"/>
    <property type="match status" value="1"/>
</dbReference>
<dbReference type="InterPro" id="IPR027417">
    <property type="entry name" value="P-loop_NTPase"/>
</dbReference>
<keyword evidence="8" id="KW-0472">Membrane</keyword>
<gene>
    <name evidence="12" type="ORF">F2Q68_00020158</name>
</gene>
<comment type="caution">
    <text evidence="12">The sequence shown here is derived from an EMBL/GenBank/DDBJ whole genome shotgun (WGS) entry which is preliminary data.</text>
</comment>
<feature type="domain" description="Disease resistance protein Roq1-like winged-helix" evidence="11">
    <location>
        <begin position="420"/>
        <end position="493"/>
    </location>
</feature>
<dbReference type="InterPro" id="IPR044974">
    <property type="entry name" value="Disease_R_plants"/>
</dbReference>
<keyword evidence="3" id="KW-0677">Repeat</keyword>
<comment type="catalytic activity">
    <reaction evidence="6">
        <text>NAD(+) + H2O = ADP-D-ribose + nicotinamide + H(+)</text>
        <dbReference type="Rhea" id="RHEA:16301"/>
        <dbReference type="ChEBI" id="CHEBI:15377"/>
        <dbReference type="ChEBI" id="CHEBI:15378"/>
        <dbReference type="ChEBI" id="CHEBI:17154"/>
        <dbReference type="ChEBI" id="CHEBI:57540"/>
        <dbReference type="ChEBI" id="CHEBI:57967"/>
        <dbReference type="EC" id="3.2.2.6"/>
    </reaction>
    <physiologicalReaction direction="left-to-right" evidence="6">
        <dbReference type="Rhea" id="RHEA:16302"/>
    </physiologicalReaction>
</comment>
<evidence type="ECO:0000256" key="1">
    <source>
        <dbReference type="ARBA" id="ARBA00011982"/>
    </source>
</evidence>
<keyword evidence="5" id="KW-0520">NAD</keyword>
<evidence type="ECO:0000259" key="11">
    <source>
        <dbReference type="Pfam" id="PF23282"/>
    </source>
</evidence>
<organism evidence="12 13">
    <name type="scientific">Brassica cretica</name>
    <name type="common">Mustard</name>
    <dbReference type="NCBI Taxonomy" id="69181"/>
    <lineage>
        <taxon>Eukaryota</taxon>
        <taxon>Viridiplantae</taxon>
        <taxon>Streptophyta</taxon>
        <taxon>Embryophyta</taxon>
        <taxon>Tracheophyta</taxon>
        <taxon>Spermatophyta</taxon>
        <taxon>Magnoliopsida</taxon>
        <taxon>eudicotyledons</taxon>
        <taxon>Gunneridae</taxon>
        <taxon>Pentapetalae</taxon>
        <taxon>rosids</taxon>
        <taxon>malvids</taxon>
        <taxon>Brassicales</taxon>
        <taxon>Brassicaceae</taxon>
        <taxon>Brassiceae</taxon>
        <taxon>Brassica</taxon>
    </lineage>
</organism>
<evidence type="ECO:0000256" key="7">
    <source>
        <dbReference type="SAM" id="MobiDB-lite"/>
    </source>
</evidence>
<feature type="domain" description="NB-ARC" evidence="9">
    <location>
        <begin position="174"/>
        <end position="352"/>
    </location>
</feature>
<evidence type="ECO:0000256" key="8">
    <source>
        <dbReference type="SAM" id="Phobius"/>
    </source>
</evidence>
<dbReference type="SUPFAM" id="SSF52540">
    <property type="entry name" value="P-loop containing nucleoside triphosphate hydrolases"/>
    <property type="match status" value="1"/>
</dbReference>
<keyword evidence="8" id="KW-0812">Transmembrane</keyword>
<dbReference type="InterPro" id="IPR058192">
    <property type="entry name" value="WHD_ROQ1-like"/>
</dbReference>
<dbReference type="Pfam" id="PF00931">
    <property type="entry name" value="NB-ARC"/>
    <property type="match status" value="1"/>
</dbReference>
<dbReference type="Pfam" id="PF23282">
    <property type="entry name" value="WHD_ROQ1"/>
    <property type="match status" value="1"/>
</dbReference>
<dbReference type="EMBL" id="QGKW02002228">
    <property type="protein sequence ID" value="KAF2539857.1"/>
    <property type="molecule type" value="Genomic_DNA"/>
</dbReference>
<dbReference type="PRINTS" id="PR00364">
    <property type="entry name" value="DISEASERSIST"/>
</dbReference>
<evidence type="ECO:0000256" key="6">
    <source>
        <dbReference type="ARBA" id="ARBA00047304"/>
    </source>
</evidence>
<dbReference type="FunFam" id="3.80.10.10:FF:000386">
    <property type="entry name" value="Disease resistance protein RPS4"/>
    <property type="match status" value="1"/>
</dbReference>
<dbReference type="PANTHER" id="PTHR11017:SF369">
    <property type="entry name" value="GENOME ASSEMBLY, CHROMOSOME: A02"/>
    <property type="match status" value="1"/>
</dbReference>
<reference evidence="12" key="1">
    <citation type="submission" date="2019-12" db="EMBL/GenBank/DDBJ databases">
        <title>Genome sequencing and annotation of Brassica cretica.</title>
        <authorList>
            <person name="Studholme D.J."/>
            <person name="Sarris P.F."/>
        </authorList>
    </citation>
    <scope>NUCLEOTIDE SEQUENCE</scope>
    <source>
        <strain evidence="12">PFS-001/15</strain>
        <tissue evidence="12">Leaf</tissue>
    </source>
</reference>
<dbReference type="FunFam" id="1.10.8.430:FF:000002">
    <property type="entry name" value="Disease resistance protein (TIR-NBS-LRR class)"/>
    <property type="match status" value="1"/>
</dbReference>
<protein>
    <recommendedName>
        <fullName evidence="1">ADP-ribosyl cyclase/cyclic ADP-ribose hydrolase</fullName>
        <ecNumber evidence="1">3.2.2.6</ecNumber>
    </recommendedName>
</protein>
<dbReference type="Proteomes" id="UP000712281">
    <property type="component" value="Unassembled WGS sequence"/>
</dbReference>
<feature type="domain" description="C-JID" evidence="10">
    <location>
        <begin position="1024"/>
        <end position="1152"/>
    </location>
</feature>
<dbReference type="Gene3D" id="3.40.50.300">
    <property type="entry name" value="P-loop containing nucleotide triphosphate hydrolases"/>
    <property type="match status" value="1"/>
</dbReference>
<name>A0A8S9G5F1_BRACR</name>
<evidence type="ECO:0000256" key="3">
    <source>
        <dbReference type="ARBA" id="ARBA00022737"/>
    </source>
</evidence>
<dbReference type="EC" id="3.2.2.6" evidence="1"/>
<keyword evidence="4" id="KW-0378">Hydrolase</keyword>
<feature type="transmembrane region" description="Helical" evidence="8">
    <location>
        <begin position="77"/>
        <end position="97"/>
    </location>
</feature>
<keyword evidence="2" id="KW-0433">Leucine-rich repeat</keyword>
<evidence type="ECO:0000256" key="2">
    <source>
        <dbReference type="ARBA" id="ARBA00022614"/>
    </source>
</evidence>
<evidence type="ECO:0000259" key="9">
    <source>
        <dbReference type="Pfam" id="PF00931"/>
    </source>
</evidence>
<evidence type="ECO:0000256" key="5">
    <source>
        <dbReference type="ARBA" id="ARBA00023027"/>
    </source>
</evidence>
<dbReference type="InterPro" id="IPR032675">
    <property type="entry name" value="LRR_dom_sf"/>
</dbReference>
<evidence type="ECO:0000256" key="4">
    <source>
        <dbReference type="ARBA" id="ARBA00022801"/>
    </source>
</evidence>
<dbReference type="AlphaFoldDB" id="A0A8S9G5F1"/>
<dbReference type="InterPro" id="IPR011713">
    <property type="entry name" value="Leu-rich_rpt_3"/>
</dbReference>
<dbReference type="InterPro" id="IPR002182">
    <property type="entry name" value="NB-ARC"/>
</dbReference>
<accession>A0A8S9G5F1</accession>
<dbReference type="SUPFAM" id="SSF52058">
    <property type="entry name" value="L domain-like"/>
    <property type="match status" value="1"/>
</dbReference>
<dbReference type="GO" id="GO:0061809">
    <property type="term" value="F:NAD+ nucleosidase activity, cyclic ADP-ribose generating"/>
    <property type="evidence" value="ECO:0007669"/>
    <property type="project" value="UniProtKB-EC"/>
</dbReference>
<feature type="non-terminal residue" evidence="12">
    <location>
        <position position="1"/>
    </location>
</feature>
<keyword evidence="8" id="KW-1133">Transmembrane helix</keyword>
<dbReference type="InterPro" id="IPR042197">
    <property type="entry name" value="Apaf_helical"/>
</dbReference>
<dbReference type="Gene3D" id="1.10.8.430">
    <property type="entry name" value="Helical domain of apoptotic protease-activating factors"/>
    <property type="match status" value="1"/>
</dbReference>
<dbReference type="Gene3D" id="3.80.10.10">
    <property type="entry name" value="Ribonuclease Inhibitor"/>
    <property type="match status" value="3"/>
</dbReference>
<dbReference type="Pfam" id="PF20160">
    <property type="entry name" value="C-JID"/>
    <property type="match status" value="1"/>
</dbReference>
<evidence type="ECO:0000313" key="12">
    <source>
        <dbReference type="EMBL" id="KAF2539857.1"/>
    </source>
</evidence>
<dbReference type="Pfam" id="PF07725">
    <property type="entry name" value="LRR_3"/>
    <property type="match status" value="1"/>
</dbReference>
<dbReference type="FunFam" id="3.40.50.300:FF:001002">
    <property type="entry name" value="Disease resistance protein (TIR-NBS-LRR class)"/>
    <property type="match status" value="1"/>
</dbReference>
<dbReference type="GO" id="GO:0006952">
    <property type="term" value="P:defense response"/>
    <property type="evidence" value="ECO:0007669"/>
    <property type="project" value="InterPro"/>
</dbReference>
<dbReference type="GO" id="GO:0043531">
    <property type="term" value="F:ADP binding"/>
    <property type="evidence" value="ECO:0007669"/>
    <property type="project" value="InterPro"/>
</dbReference>